<comment type="caution">
    <text evidence="1">The sequence shown here is derived from an EMBL/GenBank/DDBJ whole genome shotgun (WGS) entry which is preliminary data.</text>
</comment>
<dbReference type="AlphaFoldDB" id="A0A069SHU5"/>
<dbReference type="PATRIC" id="fig|1339352.3.peg.1894"/>
<proteinExistence type="predicted"/>
<protein>
    <recommendedName>
        <fullName evidence="3">DUF4252 domain-containing protein</fullName>
    </recommendedName>
</protein>
<sequence length="161" mass="18354">MKKFVFTLLLVFVCHLGYAQGINGLFNEFGSEKNADCVKVSSFMMSLGKMFAGHDEDAEIIRKIKSIKVLDLESCTASVKERFNKKVNKLNLKGYDELMRVNDEGEKVRVLMKTKKETIRELLFVCTGKEDCTLVQINGKFTKDDINKLVNQETGKKHGHR</sequence>
<dbReference type="EMBL" id="JNHM01000027">
    <property type="protein sequence ID" value="KDS54172.1"/>
    <property type="molecule type" value="Genomic_DNA"/>
</dbReference>
<dbReference type="InterPro" id="IPR025348">
    <property type="entry name" value="DUF4252"/>
</dbReference>
<evidence type="ECO:0000313" key="1">
    <source>
        <dbReference type="EMBL" id="KDS54172.1"/>
    </source>
</evidence>
<accession>A0A069SHU5</accession>
<organism evidence="1 2">
    <name type="scientific">Phocaeicola vulgatus str. 3975 RP4</name>
    <dbReference type="NCBI Taxonomy" id="1339352"/>
    <lineage>
        <taxon>Bacteria</taxon>
        <taxon>Pseudomonadati</taxon>
        <taxon>Bacteroidota</taxon>
        <taxon>Bacteroidia</taxon>
        <taxon>Bacteroidales</taxon>
        <taxon>Bacteroidaceae</taxon>
        <taxon>Phocaeicola</taxon>
    </lineage>
</organism>
<gene>
    <name evidence="1" type="ORF">M099_1956</name>
</gene>
<dbReference type="Pfam" id="PF14060">
    <property type="entry name" value="DUF4252"/>
    <property type="match status" value="1"/>
</dbReference>
<evidence type="ECO:0000313" key="2">
    <source>
        <dbReference type="Proteomes" id="UP000027661"/>
    </source>
</evidence>
<name>A0A069SHU5_PHOVU</name>
<dbReference type="Proteomes" id="UP000027661">
    <property type="component" value="Unassembled WGS sequence"/>
</dbReference>
<evidence type="ECO:0008006" key="3">
    <source>
        <dbReference type="Google" id="ProtNLM"/>
    </source>
</evidence>
<reference evidence="1 2" key="1">
    <citation type="submission" date="2014-04" db="EMBL/GenBank/DDBJ databases">
        <authorList>
            <person name="Sears C."/>
            <person name="Carroll K."/>
            <person name="Sack B.R."/>
            <person name="Qadri F."/>
            <person name="Myers L.L."/>
            <person name="Chung G.-T."/>
            <person name="Escheverria P."/>
            <person name="Fraser C.M."/>
            <person name="Sadzewicz L."/>
            <person name="Shefchek K.A."/>
            <person name="Tallon L."/>
            <person name="Das S.P."/>
            <person name="Daugherty S."/>
            <person name="Mongodin E.F."/>
        </authorList>
    </citation>
    <scope>NUCLEOTIDE SEQUENCE [LARGE SCALE GENOMIC DNA]</scope>
    <source>
        <strain evidence="1 2">3975 RP4</strain>
    </source>
</reference>
<dbReference type="RefSeq" id="WP_032946162.1">
    <property type="nucleotide sequence ID" value="NZ_JNHM01000027.1"/>
</dbReference>